<name>A0ABD2BNF6_VESSQ</name>
<comment type="caution">
    <text evidence="2">The sequence shown here is derived from an EMBL/GenBank/DDBJ whole genome shotgun (WGS) entry which is preliminary data.</text>
</comment>
<dbReference type="EMBL" id="JAUDFV010000074">
    <property type="protein sequence ID" value="KAL2734110.1"/>
    <property type="molecule type" value="Genomic_DNA"/>
</dbReference>
<accession>A0ABD2BNF6</accession>
<dbReference type="AlphaFoldDB" id="A0ABD2BNF6"/>
<evidence type="ECO:0000313" key="2">
    <source>
        <dbReference type="EMBL" id="KAL2734110.1"/>
    </source>
</evidence>
<evidence type="ECO:0000256" key="1">
    <source>
        <dbReference type="SAM" id="MobiDB-lite"/>
    </source>
</evidence>
<sequence>MESEPVKREREIEIETERKRKGFDPVVFSFFTRVYDNRLTQISIGIFSPDDRVWHSSACFARNVSERRGGWGASSSPLPATKSTRAATYERTPAACTATTTTILSSPPPLPAAAALPLPPSTAHYTTVPHH</sequence>
<feature type="region of interest" description="Disordered" evidence="1">
    <location>
        <begin position="67"/>
        <end position="89"/>
    </location>
</feature>
<dbReference type="Proteomes" id="UP001607302">
    <property type="component" value="Unassembled WGS sequence"/>
</dbReference>
<gene>
    <name evidence="2" type="ORF">V1478_003808</name>
</gene>
<organism evidence="2 3">
    <name type="scientific">Vespula squamosa</name>
    <name type="common">Southern yellow jacket</name>
    <name type="synonym">Wasp</name>
    <dbReference type="NCBI Taxonomy" id="30214"/>
    <lineage>
        <taxon>Eukaryota</taxon>
        <taxon>Metazoa</taxon>
        <taxon>Ecdysozoa</taxon>
        <taxon>Arthropoda</taxon>
        <taxon>Hexapoda</taxon>
        <taxon>Insecta</taxon>
        <taxon>Pterygota</taxon>
        <taxon>Neoptera</taxon>
        <taxon>Endopterygota</taxon>
        <taxon>Hymenoptera</taxon>
        <taxon>Apocrita</taxon>
        <taxon>Aculeata</taxon>
        <taxon>Vespoidea</taxon>
        <taxon>Vespidae</taxon>
        <taxon>Vespinae</taxon>
        <taxon>Vespula</taxon>
    </lineage>
</organism>
<proteinExistence type="predicted"/>
<keyword evidence="3" id="KW-1185">Reference proteome</keyword>
<evidence type="ECO:0000313" key="3">
    <source>
        <dbReference type="Proteomes" id="UP001607302"/>
    </source>
</evidence>
<feature type="compositionally biased region" description="Polar residues" evidence="1">
    <location>
        <begin position="73"/>
        <end position="86"/>
    </location>
</feature>
<reference evidence="2 3" key="1">
    <citation type="journal article" date="2024" name="Ann. Entomol. Soc. Am.">
        <title>Genomic analyses of the southern and eastern yellowjacket wasps (Hymenoptera: Vespidae) reveal evolutionary signatures of social life.</title>
        <authorList>
            <person name="Catto M.A."/>
            <person name="Caine P.B."/>
            <person name="Orr S.E."/>
            <person name="Hunt B.G."/>
            <person name="Goodisman M.A.D."/>
        </authorList>
    </citation>
    <scope>NUCLEOTIDE SEQUENCE [LARGE SCALE GENOMIC DNA]</scope>
    <source>
        <strain evidence="2">233</strain>
        <tissue evidence="2">Head and thorax</tissue>
    </source>
</reference>
<protein>
    <submittedName>
        <fullName evidence="2">Uncharacterized protein</fullName>
    </submittedName>
</protein>